<evidence type="ECO:0008006" key="3">
    <source>
        <dbReference type="Google" id="ProtNLM"/>
    </source>
</evidence>
<evidence type="ECO:0000313" key="1">
    <source>
        <dbReference type="EMBL" id="SJL18713.1"/>
    </source>
</evidence>
<dbReference type="OrthoDB" id="10280656at2759"/>
<dbReference type="EMBL" id="FUEG01000067">
    <property type="protein sequence ID" value="SJL18713.1"/>
    <property type="molecule type" value="Genomic_DNA"/>
</dbReference>
<accession>A0A284SCI3</accession>
<gene>
    <name evidence="1" type="ORF">ARMOST_22312</name>
</gene>
<name>A0A284SCI3_ARMOS</name>
<protein>
    <recommendedName>
        <fullName evidence="3">F-box domain-containing protein</fullName>
    </recommendedName>
</protein>
<keyword evidence="2" id="KW-1185">Reference proteome</keyword>
<evidence type="ECO:0000313" key="2">
    <source>
        <dbReference type="Proteomes" id="UP000219338"/>
    </source>
</evidence>
<dbReference type="AlphaFoldDB" id="A0A284SCI3"/>
<proteinExistence type="predicted"/>
<dbReference type="Proteomes" id="UP000219338">
    <property type="component" value="Unassembled WGS sequence"/>
</dbReference>
<sequence>MPASDLPPELLDIIIDELQDDEPSLLEASLAFKALYPRTRVHLFRAASLSTESCCDRLRELITLSPKLALHFKSLDIEMINGPEDPICIELTVIESLVNLTHLSLIRGYWHHLPDTVVFSLQSCSYLRIDIGSFFEFRSMGNICSLVQNSPDLQQVRFTFRNDITDWEECDLNHSFPCIPAPVALYINTSENFPDPVETVLKWATLSRPCRFSFRDIRKLDISLPDRNPDVLPHLSQYLTLLGTSLKHLCVRHGTICSEYFLDCYYYTPIFTLDTGLPNLASQTLSISSIEQITVTMLRMPPLILFGRVSRVFEWWISNLSAVNEHCVIRSITFKVITMGDLQEHPASSLDWDDVWTRLDGCLASYKMASLERVAITFVPRPAEWDTFKAHMEGNFLSLRQLGREVVLDAVRF</sequence>
<reference evidence="2" key="1">
    <citation type="journal article" date="2017" name="Nat. Ecol. Evol.">
        <title>Genome expansion and lineage-specific genetic innovations in the forest pathogenic fungi Armillaria.</title>
        <authorList>
            <person name="Sipos G."/>
            <person name="Prasanna A.N."/>
            <person name="Walter M.C."/>
            <person name="O'Connor E."/>
            <person name="Balint B."/>
            <person name="Krizsan K."/>
            <person name="Kiss B."/>
            <person name="Hess J."/>
            <person name="Varga T."/>
            <person name="Slot J."/>
            <person name="Riley R."/>
            <person name="Boka B."/>
            <person name="Rigling D."/>
            <person name="Barry K."/>
            <person name="Lee J."/>
            <person name="Mihaltcheva S."/>
            <person name="LaButti K."/>
            <person name="Lipzen A."/>
            <person name="Waldron R."/>
            <person name="Moloney N.M."/>
            <person name="Sperisen C."/>
            <person name="Kredics L."/>
            <person name="Vagvoelgyi C."/>
            <person name="Patrignani A."/>
            <person name="Fitzpatrick D."/>
            <person name="Nagy I."/>
            <person name="Doyle S."/>
            <person name="Anderson J.B."/>
            <person name="Grigoriev I.V."/>
            <person name="Gueldener U."/>
            <person name="Muensterkoetter M."/>
            <person name="Nagy L.G."/>
        </authorList>
    </citation>
    <scope>NUCLEOTIDE SEQUENCE [LARGE SCALE GENOMIC DNA]</scope>
    <source>
        <strain evidence="2">C18/9</strain>
    </source>
</reference>
<organism evidence="1 2">
    <name type="scientific">Armillaria ostoyae</name>
    <name type="common">Armillaria root rot fungus</name>
    <dbReference type="NCBI Taxonomy" id="47428"/>
    <lineage>
        <taxon>Eukaryota</taxon>
        <taxon>Fungi</taxon>
        <taxon>Dikarya</taxon>
        <taxon>Basidiomycota</taxon>
        <taxon>Agaricomycotina</taxon>
        <taxon>Agaricomycetes</taxon>
        <taxon>Agaricomycetidae</taxon>
        <taxon>Agaricales</taxon>
        <taxon>Marasmiineae</taxon>
        <taxon>Physalacriaceae</taxon>
        <taxon>Armillaria</taxon>
    </lineage>
</organism>